<organism evidence="1 2">
    <name type="scientific">Govanella unica</name>
    <dbReference type="NCBI Taxonomy" id="2975056"/>
    <lineage>
        <taxon>Bacteria</taxon>
        <taxon>Pseudomonadati</taxon>
        <taxon>Pseudomonadota</taxon>
        <taxon>Alphaproteobacteria</taxon>
        <taxon>Emcibacterales</taxon>
        <taxon>Govanellaceae</taxon>
        <taxon>Govanella</taxon>
    </lineage>
</organism>
<proteinExistence type="predicted"/>
<dbReference type="GO" id="GO:0016798">
    <property type="term" value="F:hydrolase activity, acting on glycosyl bonds"/>
    <property type="evidence" value="ECO:0007669"/>
    <property type="project" value="InterPro"/>
</dbReference>
<dbReference type="PANTHER" id="PTHR46145:SF4">
    <property type="entry name" value="HEPARANASE"/>
    <property type="match status" value="1"/>
</dbReference>
<sequence>MGAADAANAITLLPSDMTRITTVDDRYQSYNVEMAEVIGGTFWKPYNRIKTGAADAKHISDTAPQGIAFQLEEDDLFEARPPIDLANPRLRKLAVALGPAYVRVSGTWANSVYFQDTNSPKAHPPPKGFTGTLTRREWAGVINFAKASEAKIVTSFTISAGVRDKEGGWTPVEAAKLLAYTKSLRAEIAAAELFNEPNIAIMGGAPLGYDAETFGKDIAAFRAFVKSAAPGMLIAGPGSVGEGGALMTPKIPVLKSSDLLGATPAGAFDVFSYHFYGAASERCATSGSGMAGTTKQAALSEAWLAQTDQAFRFYEPLRNRYARGKPIWVTETADAACGGNPWAATFLDSFRYLDQLGRLARLGVKVVFHNTLVSSDYGLIDQTTLTPRPNYWAALLWHRLMGKTVLEAGPTLPSLHLYAHCLRGTAGGVALLAINTNQTAGLSVDLRQSSKRYALTAQRLDDAVVRLNGHDLKTKAAGDLPAIKGEAMEPGPIALAPASITFLAVSDAKNRACL</sequence>
<dbReference type="Pfam" id="PF03662">
    <property type="entry name" value="Glyco_hydro_79n"/>
    <property type="match status" value="1"/>
</dbReference>
<accession>A0A9X3Z7J6</accession>
<gene>
    <name evidence="1" type="ORF">NYP16_10225</name>
</gene>
<name>A0A9X3Z7J6_9PROT</name>
<reference evidence="1" key="2">
    <citation type="journal article" date="2023" name="Syst. Appl. Microbiol.">
        <title>Govania unica gen. nov., sp. nov., a rare biosphere bacterium that represents a novel family in the class Alphaproteobacteria.</title>
        <authorList>
            <person name="Vandamme P."/>
            <person name="Peeters C."/>
            <person name="Hettiarachchi A."/>
            <person name="Cnockaert M."/>
            <person name="Carlier A."/>
        </authorList>
    </citation>
    <scope>NUCLEOTIDE SEQUENCE</scope>
    <source>
        <strain evidence="1">LMG 31809</strain>
    </source>
</reference>
<dbReference type="GO" id="GO:0016020">
    <property type="term" value="C:membrane"/>
    <property type="evidence" value="ECO:0007669"/>
    <property type="project" value="InterPro"/>
</dbReference>
<evidence type="ECO:0000313" key="1">
    <source>
        <dbReference type="EMBL" id="MDA5194325.1"/>
    </source>
</evidence>
<dbReference type="EMBL" id="JANWOI010000003">
    <property type="protein sequence ID" value="MDA5194325.1"/>
    <property type="molecule type" value="Genomic_DNA"/>
</dbReference>
<dbReference type="InterPro" id="IPR005199">
    <property type="entry name" value="Glyco_hydro_79"/>
</dbReference>
<protein>
    <submittedName>
        <fullName evidence="1">Uncharacterized protein</fullName>
    </submittedName>
</protein>
<reference evidence="1" key="1">
    <citation type="submission" date="2022-08" db="EMBL/GenBank/DDBJ databases">
        <authorList>
            <person name="Vandamme P."/>
            <person name="Hettiarachchi A."/>
            <person name="Peeters C."/>
            <person name="Cnockaert M."/>
            <person name="Carlier A."/>
        </authorList>
    </citation>
    <scope>NUCLEOTIDE SEQUENCE</scope>
    <source>
        <strain evidence="1">LMG 31809</strain>
    </source>
</reference>
<dbReference type="PANTHER" id="PTHR46145">
    <property type="entry name" value="HEPARANASE"/>
    <property type="match status" value="1"/>
</dbReference>
<dbReference type="RefSeq" id="WP_274944029.1">
    <property type="nucleotide sequence ID" value="NZ_JANWOI010000003.1"/>
</dbReference>
<dbReference type="InterPro" id="IPR017853">
    <property type="entry name" value="GH"/>
</dbReference>
<comment type="caution">
    <text evidence="1">The sequence shown here is derived from an EMBL/GenBank/DDBJ whole genome shotgun (WGS) entry which is preliminary data.</text>
</comment>
<keyword evidence="2" id="KW-1185">Reference proteome</keyword>
<dbReference type="AlphaFoldDB" id="A0A9X3Z7J6"/>
<dbReference type="Proteomes" id="UP001141619">
    <property type="component" value="Unassembled WGS sequence"/>
</dbReference>
<dbReference type="Gene3D" id="3.20.20.80">
    <property type="entry name" value="Glycosidases"/>
    <property type="match status" value="1"/>
</dbReference>
<dbReference type="SUPFAM" id="SSF51445">
    <property type="entry name" value="(Trans)glycosidases"/>
    <property type="match status" value="1"/>
</dbReference>
<evidence type="ECO:0000313" key="2">
    <source>
        <dbReference type="Proteomes" id="UP001141619"/>
    </source>
</evidence>